<accession>A0A844E1C3</accession>
<gene>
    <name evidence="3" type="ORF">GKE72_04545</name>
</gene>
<dbReference type="RefSeq" id="WP_154314356.1">
    <property type="nucleotide sequence ID" value="NZ_WKRA01000005.1"/>
</dbReference>
<evidence type="ECO:0000313" key="4">
    <source>
        <dbReference type="Proteomes" id="UP000431304"/>
    </source>
</evidence>
<comment type="caution">
    <text evidence="3">The sequence shown here is derived from an EMBL/GenBank/DDBJ whole genome shotgun (WGS) entry which is preliminary data.</text>
</comment>
<evidence type="ECO:0000256" key="2">
    <source>
        <dbReference type="ARBA" id="ARBA00023277"/>
    </source>
</evidence>
<proteinExistence type="predicted"/>
<dbReference type="PANTHER" id="PTHR36120">
    <property type="entry name" value="FUCOSE ISOMERASE"/>
    <property type="match status" value="1"/>
</dbReference>
<reference evidence="3 4" key="1">
    <citation type="journal article" date="2019" name="Nat. Med.">
        <title>A library of human gut bacterial isolates paired with longitudinal multiomics data enables mechanistic microbiome research.</title>
        <authorList>
            <person name="Poyet M."/>
            <person name="Groussin M."/>
            <person name="Gibbons S.M."/>
            <person name="Avila-Pacheco J."/>
            <person name="Jiang X."/>
            <person name="Kearney S.M."/>
            <person name="Perrotta A.R."/>
            <person name="Berdy B."/>
            <person name="Zhao S."/>
            <person name="Lieberman T.D."/>
            <person name="Swanson P.K."/>
            <person name="Smith M."/>
            <person name="Roesemann S."/>
            <person name="Alexander J.E."/>
            <person name="Rich S.A."/>
            <person name="Livny J."/>
            <person name="Vlamakis H."/>
            <person name="Clish C."/>
            <person name="Bullock K."/>
            <person name="Deik A."/>
            <person name="Scott J."/>
            <person name="Pierce K.A."/>
            <person name="Xavier R.J."/>
            <person name="Alm E.J."/>
        </authorList>
    </citation>
    <scope>NUCLEOTIDE SEQUENCE [LARGE SCALE GENOMIC DNA]</scope>
    <source>
        <strain evidence="3 4">BIOML-A3</strain>
    </source>
</reference>
<dbReference type="GO" id="GO:0005737">
    <property type="term" value="C:cytoplasm"/>
    <property type="evidence" value="ECO:0007669"/>
    <property type="project" value="InterPro"/>
</dbReference>
<dbReference type="Proteomes" id="UP000431304">
    <property type="component" value="Unassembled WGS sequence"/>
</dbReference>
<dbReference type="SUPFAM" id="SSF53743">
    <property type="entry name" value="FucI/AraA N-terminal and middle domains"/>
    <property type="match status" value="1"/>
</dbReference>
<protein>
    <submittedName>
        <fullName evidence="3">Fucose isomerase</fullName>
    </submittedName>
</protein>
<dbReference type="GO" id="GO:0016861">
    <property type="term" value="F:intramolecular oxidoreductase activity, interconverting aldoses and ketoses"/>
    <property type="evidence" value="ECO:0007669"/>
    <property type="project" value="InterPro"/>
</dbReference>
<dbReference type="PANTHER" id="PTHR36120:SF1">
    <property type="entry name" value="L-FUCOSE ISOMERASE C-TERMINAL DOMAIN-CONTAINING PROTEIN"/>
    <property type="match status" value="1"/>
</dbReference>
<keyword evidence="1 3" id="KW-0413">Isomerase</keyword>
<dbReference type="AlphaFoldDB" id="A0A844E1C3"/>
<sequence length="511" mass="58411">MIEKITDVKLNVRPVFIGLVHQYYYEGPCRFGKGEELEKDYDVFMNSELYHQFQKDVAENMPLDAVNMMEPIYVERDDWFLTDEDMFRTMAKDIDQVDYYLFSFGIGRGDIYLEFAQRYHKPQGVMPAQCCEATVNTSAVRARGLEAYAYRSWEELGRHMRVLRARKALASTRVMVVTRFNSSRSFSSSDNLVDLNYVTEKFGVQFRYQNFHELMDMLTVRDPKTNPTLPGREACNLTEEDMKEVERLADELIAGAKEVRMEREMLEKSLKGYVLVQKLLDRNGCNAYTMPCPDCCSTRRLNHDQLTFCLTHSLNNENQVPSSCEMDINSVLAMAIMENLSDKAVYMGNSNPVLYRDGKMVTMQGFGQDQLAAATSERDDLYLVFHSTPNRKLHGYKEASKAEYSLAPFANDQGFGATIRYDFTQDAGQEVTLLRISPDAKKLFAAKGTILAGSGAERTNCDEGFFMKIANQEDFFYKHINFGNHLVVTYGDYIKELQLLGESLGLEVVTA</sequence>
<evidence type="ECO:0000313" key="3">
    <source>
        <dbReference type="EMBL" id="MSD15348.1"/>
    </source>
</evidence>
<name>A0A844E1C3_EUBRA</name>
<dbReference type="EMBL" id="WKRA01000005">
    <property type="protein sequence ID" value="MSD15348.1"/>
    <property type="molecule type" value="Genomic_DNA"/>
</dbReference>
<keyword evidence="2" id="KW-0119">Carbohydrate metabolism</keyword>
<organism evidence="3 4">
    <name type="scientific">Eubacterium ramulus</name>
    <dbReference type="NCBI Taxonomy" id="39490"/>
    <lineage>
        <taxon>Bacteria</taxon>
        <taxon>Bacillati</taxon>
        <taxon>Bacillota</taxon>
        <taxon>Clostridia</taxon>
        <taxon>Eubacteriales</taxon>
        <taxon>Eubacteriaceae</taxon>
        <taxon>Eubacterium</taxon>
    </lineage>
</organism>
<evidence type="ECO:0000256" key="1">
    <source>
        <dbReference type="ARBA" id="ARBA00023235"/>
    </source>
</evidence>
<dbReference type="InterPro" id="IPR009015">
    <property type="entry name" value="Fucose_isomerase_N/cen_sf"/>
</dbReference>
<dbReference type="GO" id="GO:0005996">
    <property type="term" value="P:monosaccharide metabolic process"/>
    <property type="evidence" value="ECO:0007669"/>
    <property type="project" value="InterPro"/>
</dbReference>